<sequence length="95" mass="10276">MNIHIPTPLRTYTGGLETVSVPGATVTAVFEGLTQKYPDLKQHLFTADGKLRSFVNVYLNDDDIRYLADKEASPVKDSDELTIIPSIAGGSACCC</sequence>
<comment type="caution">
    <text evidence="1">The sequence shown here is derived from an EMBL/GenBank/DDBJ whole genome shotgun (WGS) entry which is preliminary data.</text>
</comment>
<dbReference type="PANTHER" id="PTHR38031:SF1">
    <property type="entry name" value="SULFUR CARRIER PROTEIN CYSO"/>
    <property type="match status" value="1"/>
</dbReference>
<dbReference type="InterPro" id="IPR052045">
    <property type="entry name" value="Sulfur_Carrier/Prot_Modifier"/>
</dbReference>
<reference evidence="1" key="1">
    <citation type="journal article" date="2014" name="Int. J. Syst. Evol. Microbiol.">
        <title>Complete genome sequence of Corynebacterium casei LMG S-19264T (=DSM 44701T), isolated from a smear-ripened cheese.</title>
        <authorList>
            <consortium name="US DOE Joint Genome Institute (JGI-PGF)"/>
            <person name="Walter F."/>
            <person name="Albersmeier A."/>
            <person name="Kalinowski J."/>
            <person name="Ruckert C."/>
        </authorList>
    </citation>
    <scope>NUCLEOTIDE SEQUENCE</scope>
    <source>
        <strain evidence="1">CGMCC 1.15447</strain>
    </source>
</reference>
<dbReference type="InterPro" id="IPR012675">
    <property type="entry name" value="Beta-grasp_dom_sf"/>
</dbReference>
<dbReference type="RefSeq" id="WP_188758811.1">
    <property type="nucleotide sequence ID" value="NZ_BMJB01000001.1"/>
</dbReference>
<dbReference type="InterPro" id="IPR016155">
    <property type="entry name" value="Mopterin_synth/thiamin_S_b"/>
</dbReference>
<dbReference type="SUPFAM" id="SSF54285">
    <property type="entry name" value="MoaD/ThiS"/>
    <property type="match status" value="1"/>
</dbReference>
<gene>
    <name evidence="1" type="ORF">GCM10011507_16240</name>
</gene>
<evidence type="ECO:0000313" key="2">
    <source>
        <dbReference type="Proteomes" id="UP000648801"/>
    </source>
</evidence>
<organism evidence="1 2">
    <name type="scientific">Edaphobacter acidisoli</name>
    <dbReference type="NCBI Taxonomy" id="2040573"/>
    <lineage>
        <taxon>Bacteria</taxon>
        <taxon>Pseudomonadati</taxon>
        <taxon>Acidobacteriota</taxon>
        <taxon>Terriglobia</taxon>
        <taxon>Terriglobales</taxon>
        <taxon>Acidobacteriaceae</taxon>
        <taxon>Edaphobacter</taxon>
    </lineage>
</organism>
<dbReference type="Gene3D" id="3.10.20.30">
    <property type="match status" value="1"/>
</dbReference>
<reference evidence="1" key="2">
    <citation type="submission" date="2020-09" db="EMBL/GenBank/DDBJ databases">
        <authorList>
            <person name="Sun Q."/>
            <person name="Zhou Y."/>
        </authorList>
    </citation>
    <scope>NUCLEOTIDE SEQUENCE</scope>
    <source>
        <strain evidence="1">CGMCC 1.15447</strain>
    </source>
</reference>
<evidence type="ECO:0000313" key="1">
    <source>
        <dbReference type="EMBL" id="GGA65412.1"/>
    </source>
</evidence>
<keyword evidence="2" id="KW-1185">Reference proteome</keyword>
<dbReference type="InterPro" id="IPR003749">
    <property type="entry name" value="ThiS/MoaD-like"/>
</dbReference>
<dbReference type="Proteomes" id="UP000648801">
    <property type="component" value="Unassembled WGS sequence"/>
</dbReference>
<proteinExistence type="predicted"/>
<protein>
    <submittedName>
        <fullName evidence="1">Molybdopterin synthase sulfur carrier subunit</fullName>
    </submittedName>
</protein>
<name>A0A916RQY1_9BACT</name>
<dbReference type="EMBL" id="BMJB01000001">
    <property type="protein sequence ID" value="GGA65412.1"/>
    <property type="molecule type" value="Genomic_DNA"/>
</dbReference>
<dbReference type="Pfam" id="PF02597">
    <property type="entry name" value="ThiS"/>
    <property type="match status" value="1"/>
</dbReference>
<dbReference type="AlphaFoldDB" id="A0A916RQY1"/>
<dbReference type="PANTHER" id="PTHR38031">
    <property type="entry name" value="SULFUR CARRIER PROTEIN SLR0821-RELATED"/>
    <property type="match status" value="1"/>
</dbReference>
<accession>A0A916RQY1</accession>